<dbReference type="Gene3D" id="1.10.4020.10">
    <property type="entry name" value="DNA breaking-rejoining enzymes"/>
    <property type="match status" value="1"/>
</dbReference>
<dbReference type="PANTHER" id="PTHR19818:SF158">
    <property type="entry name" value="C2H2-TYPE DOMAIN-CONTAINING PROTEIN-RELATED"/>
    <property type="match status" value="1"/>
</dbReference>
<dbReference type="Pfam" id="PF00096">
    <property type="entry name" value="zf-C2H2"/>
    <property type="match status" value="8"/>
</dbReference>
<dbReference type="SMART" id="SM00431">
    <property type="entry name" value="SCAN"/>
    <property type="match status" value="1"/>
</dbReference>
<comment type="similarity">
    <text evidence="2">Belongs to the krueppel C2H2-type zinc-finger protein family.</text>
</comment>
<keyword evidence="3" id="KW-0479">Metal-binding</keyword>
<dbReference type="InterPro" id="IPR013087">
    <property type="entry name" value="Znf_C2H2_type"/>
</dbReference>
<dbReference type="Pfam" id="PF02023">
    <property type="entry name" value="SCAN"/>
    <property type="match status" value="1"/>
</dbReference>
<dbReference type="SUPFAM" id="SSF47353">
    <property type="entry name" value="Retrovirus capsid dimerization domain-like"/>
    <property type="match status" value="1"/>
</dbReference>
<dbReference type="Pfam" id="PF01352">
    <property type="entry name" value="KRAB"/>
    <property type="match status" value="1"/>
</dbReference>
<feature type="domain" description="C2H2-type" evidence="15">
    <location>
        <begin position="467"/>
        <end position="494"/>
    </location>
</feature>
<dbReference type="InterPro" id="IPR036236">
    <property type="entry name" value="Znf_C2H2_sf"/>
</dbReference>
<feature type="domain" description="C2H2-type" evidence="15">
    <location>
        <begin position="523"/>
        <end position="550"/>
    </location>
</feature>
<evidence type="ECO:0000259" key="16">
    <source>
        <dbReference type="PROSITE" id="PS50804"/>
    </source>
</evidence>
<feature type="domain" description="C2H2-type" evidence="15">
    <location>
        <begin position="383"/>
        <end position="410"/>
    </location>
</feature>
<evidence type="ECO:0000256" key="2">
    <source>
        <dbReference type="ARBA" id="ARBA00006991"/>
    </source>
</evidence>
<evidence type="ECO:0000256" key="10">
    <source>
        <dbReference type="ARBA" id="ARBA00023242"/>
    </source>
</evidence>
<evidence type="ECO:0000256" key="8">
    <source>
        <dbReference type="ARBA" id="ARBA00023125"/>
    </source>
</evidence>
<dbReference type="GO" id="GO:0000981">
    <property type="term" value="F:DNA-binding transcription factor activity, RNA polymerase II-specific"/>
    <property type="evidence" value="ECO:0007669"/>
    <property type="project" value="TreeGrafter"/>
</dbReference>
<evidence type="ECO:0000259" key="17">
    <source>
        <dbReference type="PROSITE" id="PS50805"/>
    </source>
</evidence>
<feature type="domain" description="C2H2-type" evidence="15">
    <location>
        <begin position="439"/>
        <end position="466"/>
    </location>
</feature>
<dbReference type="InterPro" id="IPR001909">
    <property type="entry name" value="KRAB"/>
</dbReference>
<dbReference type="SUPFAM" id="SSF109640">
    <property type="entry name" value="KRAB domain (Kruppel-associated box)"/>
    <property type="match status" value="1"/>
</dbReference>
<dbReference type="PROSITE" id="PS50804">
    <property type="entry name" value="SCAN_BOX"/>
    <property type="match status" value="1"/>
</dbReference>
<dbReference type="GeneID" id="129328718"/>
<dbReference type="Gene3D" id="6.10.140.140">
    <property type="match status" value="1"/>
</dbReference>
<dbReference type="FunFam" id="3.30.160.60:FF:000508">
    <property type="entry name" value="Myeloid zinc finger 1"/>
    <property type="match status" value="1"/>
</dbReference>
<dbReference type="SMART" id="SM00355">
    <property type="entry name" value="ZnF_C2H2"/>
    <property type="match status" value="10"/>
</dbReference>
<keyword evidence="18" id="KW-1185">Reference proteome</keyword>
<keyword evidence="5 13" id="KW-0863">Zinc-finger</keyword>
<evidence type="ECO:0000256" key="3">
    <source>
        <dbReference type="ARBA" id="ARBA00022723"/>
    </source>
</evidence>
<evidence type="ECO:0000256" key="12">
    <source>
        <dbReference type="ARBA" id="ARBA00062613"/>
    </source>
</evidence>
<sequence>MNGRGPEVVERGSQGEFWERARQTFLAEDTISSHVQYQHFRQFRYQEAEGPREVCSRLHHLCHQWLKPDRHSKKEILDLVILEQLLAVLPPAMESWVRECGPETSSQAVALAEGFLLSQAEQEQGLSVGIASKLPKAEKARSGTKQRPHSRRVAQEANQGITSLGWDTVPAKPTRSSFLGGLEDATLVPDQGLVTFEEVSVHFTEEEWALLDPGQKDLHWEVMLENFANVTCRAGDRWVSGHQGDPIGTLLETTRCKEVDEQTKKTEVKQKRRTVSTLQNGGCEEIPLQRKKSTRNERSKCPMCGKSFTRKSGLNLHWTIHTGEKPFKCSECGKSFRRRDKLIRHQGIHTGEKPFACLQCGKSFRDRINLISHIRIHTGEKPYQCLECGKNFTWRKTLIYHQRIHTGEEPYKCMECGKSCSTGSDLTRHQRSHTGDKPFKCLVCGKKFTRNTNLISHHKMHTGEQPYKCFDCGKCFSQSPALTRHQRIHTGEKPYKCSECGKSFNLSTTLTRHQRVHTGEKPYQCSECGMSFTWSSTLTSHQRIHTGEKPYQCPECGKTFSNRKRLTSHQQIHKDEDPINPRNSQGITKASGGTQIFSSRNSHKSI</sequence>
<evidence type="ECO:0000313" key="19">
    <source>
        <dbReference type="RefSeq" id="XP_054833941.1"/>
    </source>
</evidence>
<dbReference type="FunFam" id="1.10.4020.10:FF:000005">
    <property type="entry name" value="Uncharacterized protein"/>
    <property type="match status" value="1"/>
</dbReference>
<feature type="compositionally biased region" description="Basic residues" evidence="14">
    <location>
        <begin position="142"/>
        <end position="152"/>
    </location>
</feature>
<feature type="domain" description="C2H2-type" evidence="15">
    <location>
        <begin position="355"/>
        <end position="382"/>
    </location>
</feature>
<evidence type="ECO:0000256" key="6">
    <source>
        <dbReference type="ARBA" id="ARBA00022833"/>
    </source>
</evidence>
<feature type="domain" description="C2H2-type" evidence="15">
    <location>
        <begin position="299"/>
        <end position="326"/>
    </location>
</feature>
<dbReference type="Proteomes" id="UP001190640">
    <property type="component" value="Chromosome 4"/>
</dbReference>
<feature type="domain" description="C2H2-type" evidence="15">
    <location>
        <begin position="495"/>
        <end position="522"/>
    </location>
</feature>
<dbReference type="FunFam" id="3.30.160.60:FF:002343">
    <property type="entry name" value="Zinc finger protein 33A"/>
    <property type="match status" value="4"/>
</dbReference>
<feature type="domain" description="C2H2-type" evidence="15">
    <location>
        <begin position="327"/>
        <end position="354"/>
    </location>
</feature>
<dbReference type="GO" id="GO:0000978">
    <property type="term" value="F:RNA polymerase II cis-regulatory region sequence-specific DNA binding"/>
    <property type="evidence" value="ECO:0007669"/>
    <property type="project" value="TreeGrafter"/>
</dbReference>
<keyword evidence="6" id="KW-0862">Zinc</keyword>
<keyword evidence="8" id="KW-0238">DNA-binding</keyword>
<comment type="function">
    <text evidence="11">Involved in histone 3'-end pre-mRNA processing by associating with U7 snRNP and interacting with SLBP/pre-mRNA complex. Increases histone 3'-end pre-mRNA processing but has no effect on U7 snRNP levels, when overexpressed. Required for cell cycle progression from G1 to S phases.</text>
</comment>
<evidence type="ECO:0000256" key="7">
    <source>
        <dbReference type="ARBA" id="ARBA00023015"/>
    </source>
</evidence>
<keyword evidence="9" id="KW-0804">Transcription</keyword>
<dbReference type="InterPro" id="IPR003309">
    <property type="entry name" value="SCAN_dom"/>
</dbReference>
<gene>
    <name evidence="19" type="primary">LOC129328718</name>
</gene>
<dbReference type="GO" id="GO:0042802">
    <property type="term" value="F:identical protein binding"/>
    <property type="evidence" value="ECO:0007669"/>
    <property type="project" value="UniProtKB-ARBA"/>
</dbReference>
<feature type="domain" description="SCAN box" evidence="16">
    <location>
        <begin position="38"/>
        <end position="115"/>
    </location>
</feature>
<dbReference type="FunFam" id="3.30.160.60:FF:002063">
    <property type="entry name" value="RB associated KRAB zinc finger"/>
    <property type="match status" value="1"/>
</dbReference>
<evidence type="ECO:0000313" key="18">
    <source>
        <dbReference type="Proteomes" id="UP001190640"/>
    </source>
</evidence>
<dbReference type="CDD" id="cd07765">
    <property type="entry name" value="KRAB_A-box"/>
    <property type="match status" value="1"/>
</dbReference>
<dbReference type="GO" id="GO:0045944">
    <property type="term" value="P:positive regulation of transcription by RNA polymerase II"/>
    <property type="evidence" value="ECO:0007669"/>
    <property type="project" value="UniProtKB-ARBA"/>
</dbReference>
<dbReference type="InterPro" id="IPR050329">
    <property type="entry name" value="GLI_C2H2-zinc-finger"/>
</dbReference>
<dbReference type="InterPro" id="IPR038269">
    <property type="entry name" value="SCAN_sf"/>
</dbReference>
<organism evidence="18 19">
    <name type="scientific">Eublepharis macularius</name>
    <name type="common">Leopard gecko</name>
    <name type="synonym">Cyrtodactylus macularius</name>
    <dbReference type="NCBI Taxonomy" id="481883"/>
    <lineage>
        <taxon>Eukaryota</taxon>
        <taxon>Metazoa</taxon>
        <taxon>Chordata</taxon>
        <taxon>Craniata</taxon>
        <taxon>Vertebrata</taxon>
        <taxon>Euteleostomi</taxon>
        <taxon>Lepidosauria</taxon>
        <taxon>Squamata</taxon>
        <taxon>Bifurcata</taxon>
        <taxon>Gekkota</taxon>
        <taxon>Eublepharidae</taxon>
        <taxon>Eublepharinae</taxon>
        <taxon>Eublepharis</taxon>
    </lineage>
</organism>
<feature type="region of interest" description="Disordered" evidence="14">
    <location>
        <begin position="137"/>
        <end position="156"/>
    </location>
</feature>
<keyword evidence="7" id="KW-0805">Transcription regulation</keyword>
<evidence type="ECO:0000259" key="15">
    <source>
        <dbReference type="PROSITE" id="PS50157"/>
    </source>
</evidence>
<feature type="region of interest" description="Disordered" evidence="14">
    <location>
        <begin position="567"/>
        <end position="606"/>
    </location>
</feature>
<evidence type="ECO:0000256" key="5">
    <source>
        <dbReference type="ARBA" id="ARBA00022771"/>
    </source>
</evidence>
<name>A0AA97KX48_EUBMA</name>
<dbReference type="InterPro" id="IPR036051">
    <property type="entry name" value="KRAB_dom_sf"/>
</dbReference>
<protein>
    <submittedName>
        <fullName evidence="19">Zinc finger protein 154-like isoform X1</fullName>
    </submittedName>
</protein>
<dbReference type="PROSITE" id="PS00028">
    <property type="entry name" value="ZINC_FINGER_C2H2_1"/>
    <property type="match status" value="10"/>
</dbReference>
<dbReference type="PANTHER" id="PTHR19818">
    <property type="entry name" value="ZINC FINGER PROTEIN ZIC AND GLI"/>
    <property type="match status" value="1"/>
</dbReference>
<feature type="domain" description="C2H2-type" evidence="15">
    <location>
        <begin position="411"/>
        <end position="438"/>
    </location>
</feature>
<dbReference type="KEGG" id="emc:129328718"/>
<evidence type="ECO:0000256" key="11">
    <source>
        <dbReference type="ARBA" id="ARBA00054787"/>
    </source>
</evidence>
<reference evidence="19" key="1">
    <citation type="submission" date="2025-08" db="UniProtKB">
        <authorList>
            <consortium name="RefSeq"/>
        </authorList>
    </citation>
    <scope>IDENTIFICATION</scope>
    <source>
        <tissue evidence="19">Blood</tissue>
    </source>
</reference>
<comment type="subcellular location">
    <subcellularLocation>
        <location evidence="1">Nucleus</location>
    </subcellularLocation>
</comment>
<keyword evidence="10" id="KW-0539">Nucleus</keyword>
<evidence type="ECO:0000256" key="9">
    <source>
        <dbReference type="ARBA" id="ARBA00023163"/>
    </source>
</evidence>
<dbReference type="FunFam" id="3.30.160.60:FF:001430">
    <property type="entry name" value="Uncharacterized protein"/>
    <property type="match status" value="1"/>
</dbReference>
<keyword evidence="4" id="KW-0677">Repeat</keyword>
<dbReference type="AlphaFoldDB" id="A0AA97KX48"/>
<dbReference type="GO" id="GO:0005634">
    <property type="term" value="C:nucleus"/>
    <property type="evidence" value="ECO:0007669"/>
    <property type="project" value="UniProtKB-SubCell"/>
</dbReference>
<evidence type="ECO:0000256" key="1">
    <source>
        <dbReference type="ARBA" id="ARBA00004123"/>
    </source>
</evidence>
<dbReference type="PROSITE" id="PS50157">
    <property type="entry name" value="ZINC_FINGER_C2H2_2"/>
    <property type="match status" value="10"/>
</dbReference>
<dbReference type="Gene3D" id="3.30.160.60">
    <property type="entry name" value="Classic Zinc Finger"/>
    <property type="match status" value="10"/>
</dbReference>
<dbReference type="FunFam" id="3.30.160.60:FF:002090">
    <property type="entry name" value="Zinc finger protein 473"/>
    <property type="match status" value="1"/>
</dbReference>
<evidence type="ECO:0000256" key="4">
    <source>
        <dbReference type="ARBA" id="ARBA00022737"/>
    </source>
</evidence>
<evidence type="ECO:0000256" key="13">
    <source>
        <dbReference type="PROSITE-ProRule" id="PRU00042"/>
    </source>
</evidence>
<feature type="domain" description="C2H2-type" evidence="15">
    <location>
        <begin position="551"/>
        <end position="578"/>
    </location>
</feature>
<feature type="compositionally biased region" description="Polar residues" evidence="14">
    <location>
        <begin position="581"/>
        <end position="600"/>
    </location>
</feature>
<accession>A0AA97KX48</accession>
<dbReference type="Pfam" id="PF13465">
    <property type="entry name" value="zf-H2C2_2"/>
    <property type="match status" value="1"/>
</dbReference>
<comment type="subunit">
    <text evidence="12">Interacts with the SLBP/pre-mRNA complex but not with SLBP alone. Interacts with LSM11 in a U7 snRNP-dependent manner.</text>
</comment>
<dbReference type="CDD" id="cd07936">
    <property type="entry name" value="SCAN"/>
    <property type="match status" value="1"/>
</dbReference>
<proteinExistence type="inferred from homology"/>
<dbReference type="SUPFAM" id="SSF57667">
    <property type="entry name" value="beta-beta-alpha zinc fingers"/>
    <property type="match status" value="5"/>
</dbReference>
<dbReference type="RefSeq" id="XP_054833941.1">
    <property type="nucleotide sequence ID" value="XM_054977966.1"/>
</dbReference>
<feature type="domain" description="KRAB" evidence="17">
    <location>
        <begin position="194"/>
        <end position="269"/>
    </location>
</feature>
<dbReference type="FunFam" id="3.30.160.60:FF:000016">
    <property type="entry name" value="zinc finger protein 37 homolog"/>
    <property type="match status" value="1"/>
</dbReference>
<evidence type="ECO:0000256" key="14">
    <source>
        <dbReference type="SAM" id="MobiDB-lite"/>
    </source>
</evidence>
<dbReference type="GO" id="GO:0008270">
    <property type="term" value="F:zinc ion binding"/>
    <property type="evidence" value="ECO:0007669"/>
    <property type="project" value="UniProtKB-KW"/>
</dbReference>
<dbReference type="PROSITE" id="PS50805">
    <property type="entry name" value="KRAB"/>
    <property type="match status" value="1"/>
</dbReference>
<dbReference type="SMART" id="SM00349">
    <property type="entry name" value="KRAB"/>
    <property type="match status" value="1"/>
</dbReference>
<dbReference type="FunFam" id="3.30.160.60:FF:000340">
    <property type="entry name" value="zinc finger protein 473 isoform X1"/>
    <property type="match status" value="1"/>
</dbReference>